<feature type="domain" description="B box-type" evidence="11">
    <location>
        <begin position="116"/>
        <end position="156"/>
    </location>
</feature>
<evidence type="ECO:0000256" key="6">
    <source>
        <dbReference type="PROSITE-ProRule" id="PRU00024"/>
    </source>
</evidence>
<dbReference type="PROSITE" id="PS50089">
    <property type="entry name" value="ZF_RING_2"/>
    <property type="match status" value="1"/>
</dbReference>
<dbReference type="InterPro" id="IPR017907">
    <property type="entry name" value="Znf_RING_CS"/>
</dbReference>
<dbReference type="GO" id="GO:0005654">
    <property type="term" value="C:nucleoplasm"/>
    <property type="evidence" value="ECO:0007669"/>
    <property type="project" value="TreeGrafter"/>
</dbReference>
<comment type="similarity">
    <text evidence="1">Belongs to the TRIM/RBCC family.</text>
</comment>
<dbReference type="InterPro" id="IPR001258">
    <property type="entry name" value="NHL_repeat"/>
</dbReference>
<dbReference type="PANTHER" id="PTHR25462">
    <property type="entry name" value="BONUS, ISOFORM C-RELATED"/>
    <property type="match status" value="1"/>
</dbReference>
<keyword evidence="2" id="KW-0479">Metal-binding</keyword>
<keyword evidence="9" id="KW-0175">Coiled coil</keyword>
<keyword evidence="4 6" id="KW-0863">Zinc-finger</keyword>
<feature type="repeat" description="NHL" evidence="8">
    <location>
        <begin position="522"/>
        <end position="553"/>
    </location>
</feature>
<dbReference type="InterPro" id="IPR001841">
    <property type="entry name" value="Znf_RING"/>
</dbReference>
<dbReference type="InterPro" id="IPR013083">
    <property type="entry name" value="Znf_RING/FYVE/PHD"/>
</dbReference>
<dbReference type="InterPro" id="IPR001298">
    <property type="entry name" value="Filamin/ABP280_rpt"/>
</dbReference>
<evidence type="ECO:0000313" key="13">
    <source>
        <dbReference type="Proteomes" id="UP001209878"/>
    </source>
</evidence>
<dbReference type="Proteomes" id="UP001209878">
    <property type="component" value="Unassembled WGS sequence"/>
</dbReference>
<sequence length="687" mass="76347">MFHIVDVNNMSSTLVETVSINYEDFNDSFLTCGTCLCMYDSIEHNPKLLPCSHTVCVSCLERIVAASRDSTQFRCPICRETIVLPRGGVVSFPPSFIVNQLLDLMAQQRRDIIPKCSIHLGQELMFCETCDTVFCVDCTGGSHNGRGASAHTVIPFSIAIKRMSEILLYKASLCMRNLTAAAEVVSAEMHKLDVCADKCVEMVGKAFQELMSLLDQRHGDLIQLVRRIRDDKKKVLKEQLDIIEAEKLKVQNDCEGLQQQIEVRNITKKISDLNEKLDVSTTLSEPRENAFMCFEYQHNTAMIELLNTLNSFGQVRISKTFPALCSARIDKAVTHLKTTAVVTTVDYHGNPRTTGDDPLEVVMYNEGDEEMDSEVDDNGDGTYTVTFTPVTPGIHKLSVTIFERPIRDSPFQIDVTDHNNPVMRVGGHGSGCREFIQPVNVVTNSRIGDVYILDTGNSRITVLDTAGAFLRHLTGVGLEHHSSTGLALTPQDNLVVVNWRTKYVCVLSRNNGELISKFTSPEFVEPTSVTVNRQGEFIVADNGAGKVFVFNCSGELVRCIGSKGDKPGQFRLISCVYVAPNDNILVTDNRLQVFSRAGKFLHAIGPHTDLKGQYGGVTIDSDGYVLATRSEKGHSYIEVLNEQNEWIFNIDSFNEKLKRPSGLVTICGAHVFVADLGNNCIKKYRYK</sequence>
<proteinExistence type="inferred from homology"/>
<protein>
    <recommendedName>
        <fullName evidence="14">Tripartite motif-containing protein 2-like</fullName>
    </recommendedName>
</protein>
<comment type="caution">
    <text evidence="12">The sequence shown here is derived from an EMBL/GenBank/DDBJ whole genome shotgun (WGS) entry which is preliminary data.</text>
</comment>
<keyword evidence="5" id="KW-0862">Zinc</keyword>
<evidence type="ECO:0000256" key="7">
    <source>
        <dbReference type="PROSITE-ProRule" id="PRU00087"/>
    </source>
</evidence>
<dbReference type="SMART" id="SM00557">
    <property type="entry name" value="IG_FLMN"/>
    <property type="match status" value="1"/>
</dbReference>
<dbReference type="InterPro" id="IPR000315">
    <property type="entry name" value="Znf_B-box"/>
</dbReference>
<dbReference type="PROSITE" id="PS00518">
    <property type="entry name" value="ZF_RING_1"/>
    <property type="match status" value="1"/>
</dbReference>
<dbReference type="SUPFAM" id="SSF81296">
    <property type="entry name" value="E set domains"/>
    <property type="match status" value="1"/>
</dbReference>
<evidence type="ECO:0000256" key="1">
    <source>
        <dbReference type="ARBA" id="ARBA00008518"/>
    </source>
</evidence>
<dbReference type="SUPFAM" id="SSF101898">
    <property type="entry name" value="NHL repeat"/>
    <property type="match status" value="1"/>
</dbReference>
<dbReference type="CDD" id="cd16579">
    <property type="entry name" value="RING-HC_PML_C-V"/>
    <property type="match status" value="1"/>
</dbReference>
<dbReference type="GO" id="GO:0061630">
    <property type="term" value="F:ubiquitin protein ligase activity"/>
    <property type="evidence" value="ECO:0007669"/>
    <property type="project" value="TreeGrafter"/>
</dbReference>
<evidence type="ECO:0000313" key="12">
    <source>
        <dbReference type="EMBL" id="KAK2180979.1"/>
    </source>
</evidence>
<organism evidence="12 13">
    <name type="scientific">Ridgeia piscesae</name>
    <name type="common">Tubeworm</name>
    <dbReference type="NCBI Taxonomy" id="27915"/>
    <lineage>
        <taxon>Eukaryota</taxon>
        <taxon>Metazoa</taxon>
        <taxon>Spiralia</taxon>
        <taxon>Lophotrochozoa</taxon>
        <taxon>Annelida</taxon>
        <taxon>Polychaeta</taxon>
        <taxon>Sedentaria</taxon>
        <taxon>Canalipalpata</taxon>
        <taxon>Sabellida</taxon>
        <taxon>Siboglinidae</taxon>
        <taxon>Ridgeia</taxon>
    </lineage>
</organism>
<dbReference type="Pfam" id="PF00643">
    <property type="entry name" value="zf-B_box"/>
    <property type="match status" value="1"/>
</dbReference>
<dbReference type="SUPFAM" id="SSF57845">
    <property type="entry name" value="B-box zinc-binding domain"/>
    <property type="match status" value="1"/>
</dbReference>
<feature type="coiled-coil region" evidence="9">
    <location>
        <begin position="233"/>
        <end position="260"/>
    </location>
</feature>
<evidence type="ECO:0000256" key="8">
    <source>
        <dbReference type="PROSITE-ProRule" id="PRU00504"/>
    </source>
</evidence>
<evidence type="ECO:0000256" key="2">
    <source>
        <dbReference type="ARBA" id="ARBA00022723"/>
    </source>
</evidence>
<dbReference type="Gene3D" id="2.120.10.30">
    <property type="entry name" value="TolB, C-terminal domain"/>
    <property type="match status" value="2"/>
</dbReference>
<evidence type="ECO:0000256" key="9">
    <source>
        <dbReference type="SAM" id="Coils"/>
    </source>
</evidence>
<evidence type="ECO:0008006" key="14">
    <source>
        <dbReference type="Google" id="ProtNLM"/>
    </source>
</evidence>
<dbReference type="Gene3D" id="2.60.40.10">
    <property type="entry name" value="Immunoglobulins"/>
    <property type="match status" value="1"/>
</dbReference>
<dbReference type="InterPro" id="IPR014756">
    <property type="entry name" value="Ig_E-set"/>
</dbReference>
<dbReference type="SMART" id="SM00184">
    <property type="entry name" value="RING"/>
    <property type="match status" value="1"/>
</dbReference>
<dbReference type="SUPFAM" id="SSF57850">
    <property type="entry name" value="RING/U-box"/>
    <property type="match status" value="1"/>
</dbReference>
<gene>
    <name evidence="12" type="ORF">NP493_417g01041</name>
</gene>
<dbReference type="PROSITE" id="PS51125">
    <property type="entry name" value="NHL"/>
    <property type="match status" value="1"/>
</dbReference>
<dbReference type="InterPro" id="IPR011042">
    <property type="entry name" value="6-blade_b-propeller_TolB-like"/>
</dbReference>
<feature type="repeat" description="Filamin" evidence="7">
    <location>
        <begin position="344"/>
        <end position="415"/>
    </location>
</feature>
<evidence type="ECO:0000259" key="11">
    <source>
        <dbReference type="PROSITE" id="PS50119"/>
    </source>
</evidence>
<dbReference type="InterPro" id="IPR047153">
    <property type="entry name" value="TRIM45/56/19-like"/>
</dbReference>
<evidence type="ECO:0000259" key="10">
    <source>
        <dbReference type="PROSITE" id="PS50089"/>
    </source>
</evidence>
<dbReference type="EMBL" id="JAODUO010000418">
    <property type="protein sequence ID" value="KAK2180979.1"/>
    <property type="molecule type" value="Genomic_DNA"/>
</dbReference>
<keyword evidence="13" id="KW-1185">Reference proteome</keyword>
<evidence type="ECO:0000256" key="4">
    <source>
        <dbReference type="ARBA" id="ARBA00022771"/>
    </source>
</evidence>
<dbReference type="PANTHER" id="PTHR25462:SF285">
    <property type="entry name" value="RING-TYPE DOMAIN-CONTAINING PROTEIN"/>
    <property type="match status" value="1"/>
</dbReference>
<dbReference type="PROSITE" id="PS50194">
    <property type="entry name" value="FILAMIN_REPEAT"/>
    <property type="match status" value="1"/>
</dbReference>
<dbReference type="AlphaFoldDB" id="A0AAD9L0B1"/>
<accession>A0AAD9L0B1</accession>
<evidence type="ECO:0000256" key="3">
    <source>
        <dbReference type="ARBA" id="ARBA00022737"/>
    </source>
</evidence>
<dbReference type="GO" id="GO:0008270">
    <property type="term" value="F:zinc ion binding"/>
    <property type="evidence" value="ECO:0007669"/>
    <property type="project" value="UniProtKB-KW"/>
</dbReference>
<dbReference type="PROSITE" id="PS50119">
    <property type="entry name" value="ZF_BBOX"/>
    <property type="match status" value="1"/>
</dbReference>
<name>A0AAD9L0B1_RIDPI</name>
<dbReference type="InterPro" id="IPR017868">
    <property type="entry name" value="Filamin/ABP280_repeat-like"/>
</dbReference>
<dbReference type="Pfam" id="PF00630">
    <property type="entry name" value="Filamin"/>
    <property type="match status" value="1"/>
</dbReference>
<keyword evidence="3" id="KW-0677">Repeat</keyword>
<dbReference type="Gene3D" id="3.30.40.10">
    <property type="entry name" value="Zinc/RING finger domain, C3HC4 (zinc finger)"/>
    <property type="match status" value="1"/>
</dbReference>
<dbReference type="InterPro" id="IPR013783">
    <property type="entry name" value="Ig-like_fold"/>
</dbReference>
<dbReference type="Gene3D" id="3.30.160.60">
    <property type="entry name" value="Classic Zinc Finger"/>
    <property type="match status" value="1"/>
</dbReference>
<evidence type="ECO:0000256" key="5">
    <source>
        <dbReference type="ARBA" id="ARBA00022833"/>
    </source>
</evidence>
<feature type="domain" description="RING-type" evidence="10">
    <location>
        <begin position="32"/>
        <end position="79"/>
    </location>
</feature>
<reference evidence="12" key="1">
    <citation type="journal article" date="2023" name="Mol. Biol. Evol.">
        <title>Third-Generation Sequencing Reveals the Adaptive Role of the Epigenome in Three Deep-Sea Polychaetes.</title>
        <authorList>
            <person name="Perez M."/>
            <person name="Aroh O."/>
            <person name="Sun Y."/>
            <person name="Lan Y."/>
            <person name="Juniper S.K."/>
            <person name="Young C.R."/>
            <person name="Angers B."/>
            <person name="Qian P.Y."/>
        </authorList>
    </citation>
    <scope>NUCLEOTIDE SEQUENCE</scope>
    <source>
        <strain evidence="12">R07B-5</strain>
    </source>
</reference>